<dbReference type="AlphaFoldDB" id="A0AAQ3LFI7"/>
<dbReference type="InterPro" id="IPR036465">
    <property type="entry name" value="vWFA_dom_sf"/>
</dbReference>
<dbReference type="EMBL" id="CP136920">
    <property type="protein sequence ID" value="WOO43629.1"/>
    <property type="molecule type" value="Genomic_DNA"/>
</dbReference>
<keyword evidence="1" id="KW-0472">Membrane</keyword>
<dbReference type="PANTHER" id="PTHR46478">
    <property type="entry name" value="VON WILLEBRAND FACTOR A DOMAIN-CONTAINING PROTEIN 3A"/>
    <property type="match status" value="1"/>
</dbReference>
<dbReference type="PROSITE" id="PS50234">
    <property type="entry name" value="VWFA"/>
    <property type="match status" value="1"/>
</dbReference>
<dbReference type="InterPro" id="IPR002035">
    <property type="entry name" value="VWF_A"/>
</dbReference>
<protein>
    <submittedName>
        <fullName evidence="3">VWA domain-containing protein</fullName>
    </submittedName>
</protein>
<proteinExistence type="predicted"/>
<keyword evidence="4" id="KW-1185">Reference proteome</keyword>
<evidence type="ECO:0000313" key="3">
    <source>
        <dbReference type="EMBL" id="WOO43629.1"/>
    </source>
</evidence>
<dbReference type="Pfam" id="PF00092">
    <property type="entry name" value="VWA"/>
    <property type="match status" value="1"/>
</dbReference>
<feature type="domain" description="VWFA" evidence="2">
    <location>
        <begin position="142"/>
        <end position="330"/>
    </location>
</feature>
<dbReference type="Gene3D" id="3.40.50.410">
    <property type="entry name" value="von Willebrand factor, type A domain"/>
    <property type="match status" value="1"/>
</dbReference>
<name>A0AAQ3LFI7_9BACT</name>
<evidence type="ECO:0000259" key="2">
    <source>
        <dbReference type="PROSITE" id="PS50234"/>
    </source>
</evidence>
<organism evidence="3 4">
    <name type="scientific">Rubellicoccus peritrichatus</name>
    <dbReference type="NCBI Taxonomy" id="3080537"/>
    <lineage>
        <taxon>Bacteria</taxon>
        <taxon>Pseudomonadati</taxon>
        <taxon>Verrucomicrobiota</taxon>
        <taxon>Opitutia</taxon>
        <taxon>Puniceicoccales</taxon>
        <taxon>Cerasicoccaceae</taxon>
        <taxon>Rubellicoccus</taxon>
    </lineage>
</organism>
<evidence type="ECO:0000313" key="4">
    <source>
        <dbReference type="Proteomes" id="UP001304300"/>
    </source>
</evidence>
<sequence>MDIGNTFARNRALFVIVVVSLVLHLVGLVIFGAYKVVENITRNESTFEAPVIMEVSQRQPEYVVNLEQRNQSSSPSRPNPIVVDSPDVSIPTLDIDVNISDSSGYGRGAGLGNHGIGKMREMVLDVDSLKFFGKEMESEAEKMMFVIDISGSMVYEPRGIDGYKAVVAEIVKSLRGMNGAGSFNIIAFSKGVEVYRGQFQAVNDASISSAEKWLNRLDPAKELRRKGVAEISGTDYFSKYREGIHLGTNTIAALEEAFRKGANSIILLSDGKPTSSTNAAGEKVEFFSYIRTLQGEKNIPISAISYKSPKAAAFLSRLASENNGQYVNVQ</sequence>
<dbReference type="KEGG" id="puo:RZN69_11065"/>
<dbReference type="Proteomes" id="UP001304300">
    <property type="component" value="Chromosome"/>
</dbReference>
<dbReference type="PANTHER" id="PTHR46478:SF1">
    <property type="entry name" value="VON WILLEBRAND FACTOR A DOMAIN-CONTAINING PROTEIN 3A"/>
    <property type="match status" value="1"/>
</dbReference>
<keyword evidence="1" id="KW-1133">Transmembrane helix</keyword>
<keyword evidence="1" id="KW-0812">Transmembrane</keyword>
<reference evidence="3 4" key="1">
    <citation type="submission" date="2023-10" db="EMBL/GenBank/DDBJ databases">
        <title>Rubellicoccus peritrichatus gen. nov., sp. nov., isolated from an algae of coral reef tank.</title>
        <authorList>
            <person name="Luo J."/>
        </authorList>
    </citation>
    <scope>NUCLEOTIDE SEQUENCE [LARGE SCALE GENOMIC DNA]</scope>
    <source>
        <strain evidence="3 4">CR14</strain>
    </source>
</reference>
<evidence type="ECO:0000256" key="1">
    <source>
        <dbReference type="SAM" id="Phobius"/>
    </source>
</evidence>
<dbReference type="RefSeq" id="WP_317836197.1">
    <property type="nucleotide sequence ID" value="NZ_CP136920.1"/>
</dbReference>
<accession>A0AAQ3LFI7</accession>
<feature type="transmembrane region" description="Helical" evidence="1">
    <location>
        <begin position="12"/>
        <end position="34"/>
    </location>
</feature>
<dbReference type="SUPFAM" id="SSF53300">
    <property type="entry name" value="vWA-like"/>
    <property type="match status" value="1"/>
</dbReference>
<gene>
    <name evidence="3" type="ORF">RZN69_11065</name>
</gene>